<dbReference type="Gene3D" id="2.30.29.110">
    <property type="match status" value="1"/>
</dbReference>
<dbReference type="Pfam" id="PF22669">
    <property type="entry name" value="Exo_endo_phos2"/>
    <property type="match status" value="1"/>
</dbReference>
<dbReference type="InterPro" id="IPR046985">
    <property type="entry name" value="IP5"/>
</dbReference>
<accession>A0A0F7SRF4</accession>
<name>A0A0F7SRF4_PHARH</name>
<dbReference type="GO" id="GO:0046856">
    <property type="term" value="P:phosphatidylinositol dephosphorylation"/>
    <property type="evidence" value="ECO:0007669"/>
    <property type="project" value="InterPro"/>
</dbReference>
<protein>
    <submittedName>
        <fullName evidence="2">Type ii inositol--trisphosphate 5-phosphatase</fullName>
    </submittedName>
</protein>
<dbReference type="GO" id="GO:0004439">
    <property type="term" value="F:phosphatidylinositol-4,5-bisphosphate 5-phosphatase activity"/>
    <property type="evidence" value="ECO:0007669"/>
    <property type="project" value="TreeGrafter"/>
</dbReference>
<dbReference type="InterPro" id="IPR000300">
    <property type="entry name" value="IPPc"/>
</dbReference>
<dbReference type="Gene3D" id="3.60.10.10">
    <property type="entry name" value="Endonuclease/exonuclease/phosphatase"/>
    <property type="match status" value="1"/>
</dbReference>
<sequence>MAGVDKQNLHKLFRPTEYLRSFVQGTVVSPAGQPINVILGIVLSSERGEDEGAIFTVICSSDLTYRIQSILPITTSLKISISQYQAKFDKLHPTAVELQFARTEVSAEFMLNFTEKLLDEPPEGVRVRPEQKHRDIEVIVSDLNTTKDLLAEVNRLKSKSDKNQNLSPKVSFAWLAFYSSDTNSTFGKESTLSESQNSPSGLSTKLSNMFVEKEMKARFREWTDECALRIRVGTFNVNGQLPPIGDPSYLSDWITSPDGRPADILAFGFQELDLSVASLVFAPPKNTVGFDGSERAVGRDELWTSALLSGLGDERENYIKLTSKQYVGVLLIVLARKDLHDVGDISTDAVPIGLMGVMGNKAGVGVRLRVQGSYITFVNSHLAAFADQLDKRRLDFEEISRRLKFPFNSDQAIESVGWYGIKSPRSGPVTLAHEEVGLCFWLGDLNYRIDMPEDEGWKLVESKGASALLSKDQLNLERGNGTHFYGFEEGGITFEPTFKYEKESNSFDTKYLFLSPWYGFKISLLIGLMVSTYRYRRLPAWCDRVLWRGSERERVEQVSYTSHPSINFSDHHPVSARYES</sequence>
<dbReference type="PANTHER" id="PTHR11200">
    <property type="entry name" value="INOSITOL 5-PHOSPHATASE"/>
    <property type="match status" value="1"/>
</dbReference>
<dbReference type="PANTHER" id="PTHR11200:SF300">
    <property type="entry name" value="TYPE II INOSITOL 1,4,5-TRISPHOSPHATE 5-PHOSPHATASE"/>
    <property type="match status" value="1"/>
</dbReference>
<dbReference type="InterPro" id="IPR036691">
    <property type="entry name" value="Endo/exonu/phosph_ase_sf"/>
</dbReference>
<dbReference type="SUPFAM" id="SSF56219">
    <property type="entry name" value="DNase I-like"/>
    <property type="match status" value="1"/>
</dbReference>
<dbReference type="EMBL" id="LN483157">
    <property type="protein sequence ID" value="CED83996.1"/>
    <property type="molecule type" value="Genomic_DNA"/>
</dbReference>
<proteinExistence type="predicted"/>
<dbReference type="AlphaFoldDB" id="A0A0F7SRF4"/>
<evidence type="ECO:0000259" key="1">
    <source>
        <dbReference type="SMART" id="SM00128"/>
    </source>
</evidence>
<dbReference type="SMART" id="SM00128">
    <property type="entry name" value="IPPc"/>
    <property type="match status" value="1"/>
</dbReference>
<reference evidence="2" key="1">
    <citation type="submission" date="2014-08" db="EMBL/GenBank/DDBJ databases">
        <authorList>
            <person name="Sharma Rahul"/>
            <person name="Thines Marco"/>
        </authorList>
    </citation>
    <scope>NUCLEOTIDE SEQUENCE</scope>
</reference>
<evidence type="ECO:0000313" key="2">
    <source>
        <dbReference type="EMBL" id="CED83996.1"/>
    </source>
</evidence>
<organism evidence="2">
    <name type="scientific">Phaffia rhodozyma</name>
    <name type="common">Yeast</name>
    <name type="synonym">Xanthophyllomyces dendrorhous</name>
    <dbReference type="NCBI Taxonomy" id="264483"/>
    <lineage>
        <taxon>Eukaryota</taxon>
        <taxon>Fungi</taxon>
        <taxon>Dikarya</taxon>
        <taxon>Basidiomycota</taxon>
        <taxon>Agaricomycotina</taxon>
        <taxon>Tremellomycetes</taxon>
        <taxon>Cystofilobasidiales</taxon>
        <taxon>Mrakiaceae</taxon>
        <taxon>Phaffia</taxon>
    </lineage>
</organism>
<feature type="domain" description="Inositol polyphosphate-related phosphatase" evidence="1">
    <location>
        <begin position="226"/>
        <end position="580"/>
    </location>
</feature>